<dbReference type="PANTHER" id="PTHR12072:SF4">
    <property type="entry name" value="CWF19-LIKE PROTEIN 1"/>
    <property type="match status" value="1"/>
</dbReference>
<feature type="domain" description="Cwf19-like C-terminal" evidence="4">
    <location>
        <begin position="195"/>
        <end position="312"/>
    </location>
</feature>
<dbReference type="Proteomes" id="UP001372834">
    <property type="component" value="Unassembled WGS sequence"/>
</dbReference>
<proteinExistence type="inferred from homology"/>
<dbReference type="Pfam" id="PF04677">
    <property type="entry name" value="CwfJ_C_1"/>
    <property type="match status" value="1"/>
</dbReference>
<protein>
    <recommendedName>
        <fullName evidence="7">CWF19-like protein 1</fullName>
    </recommendedName>
</protein>
<evidence type="ECO:0000313" key="6">
    <source>
        <dbReference type="Proteomes" id="UP001372834"/>
    </source>
</evidence>
<evidence type="ECO:0008006" key="7">
    <source>
        <dbReference type="Google" id="ProtNLM"/>
    </source>
</evidence>
<organism evidence="5 6">
    <name type="scientific">Polyplax serrata</name>
    <name type="common">Common mouse louse</name>
    <dbReference type="NCBI Taxonomy" id="468196"/>
    <lineage>
        <taxon>Eukaryota</taxon>
        <taxon>Metazoa</taxon>
        <taxon>Ecdysozoa</taxon>
        <taxon>Arthropoda</taxon>
        <taxon>Hexapoda</taxon>
        <taxon>Insecta</taxon>
        <taxon>Pterygota</taxon>
        <taxon>Neoptera</taxon>
        <taxon>Paraneoptera</taxon>
        <taxon>Psocodea</taxon>
        <taxon>Troctomorpha</taxon>
        <taxon>Phthiraptera</taxon>
        <taxon>Anoplura</taxon>
        <taxon>Polyplacidae</taxon>
        <taxon>Polyplax</taxon>
    </lineage>
</organism>
<gene>
    <name evidence="5" type="ORF">RUM43_002541</name>
</gene>
<evidence type="ECO:0000256" key="1">
    <source>
        <dbReference type="ARBA" id="ARBA00006795"/>
    </source>
</evidence>
<accession>A0AAN8NUU6</accession>
<dbReference type="GO" id="GO:0071014">
    <property type="term" value="C:post-mRNA release spliceosomal complex"/>
    <property type="evidence" value="ECO:0007669"/>
    <property type="project" value="TreeGrafter"/>
</dbReference>
<dbReference type="Gene3D" id="3.30.428.10">
    <property type="entry name" value="HIT-like"/>
    <property type="match status" value="1"/>
</dbReference>
<dbReference type="EMBL" id="JAWJWE010000036">
    <property type="protein sequence ID" value="KAK6628725.1"/>
    <property type="molecule type" value="Genomic_DNA"/>
</dbReference>
<comment type="similarity">
    <text evidence="1">Belongs to the CWF19 family.</text>
</comment>
<dbReference type="InterPro" id="IPR040194">
    <property type="entry name" value="Cwf19-like"/>
</dbReference>
<name>A0AAN8NUU6_POLSC</name>
<dbReference type="PANTHER" id="PTHR12072">
    <property type="entry name" value="CWF19, CELL CYCLE CONTROL PROTEIN"/>
    <property type="match status" value="1"/>
</dbReference>
<evidence type="ECO:0000256" key="2">
    <source>
        <dbReference type="SAM" id="MobiDB-lite"/>
    </source>
</evidence>
<evidence type="ECO:0000259" key="3">
    <source>
        <dbReference type="Pfam" id="PF04676"/>
    </source>
</evidence>
<dbReference type="CDD" id="cd07380">
    <property type="entry name" value="MPP_CWF19_N"/>
    <property type="match status" value="1"/>
</dbReference>
<sequence>MSGLESARGQSDFTFTEKDAKAVREAAFRKTGESQYLGVDVLLSSEWPQDVEKFDKSAQFQGADVNGSRILSELACALKPRYHFSGLKNIFYERPPYRNCVESNSSTRNVHTTRFIGLAKVGNIGKNKWLYAANITPLSDLSDAEFYQATTDETKCPYSGMVRKEAEKGRQYFYDMNAPDDIVPKKRRRDDNSRKEKKTFDDPESCWFCLASSSVEKHLVISLAEEVYLALAKGGLTPLHVMIIPVMHHRAQTDLSKEAMSELKEYKSALRKFFEANDMVPVVFERNYKTSHLQLQIVPVPKRIGNELKEIFMNFAEDLGLKLQELPNKAKLKDFVQVGSPYFYVELPTKEKLICYCQKNFPLHFGREVLASRAVLNHPEKINWRDCICAKEEEEKMVQDFRAKFESFDKFS</sequence>
<dbReference type="InterPro" id="IPR006768">
    <property type="entry name" value="Cwf19-like_C_dom-1"/>
</dbReference>
<dbReference type="GO" id="GO:0061632">
    <property type="term" value="F:RNA lariat debranching enzyme activator activity"/>
    <property type="evidence" value="ECO:0007669"/>
    <property type="project" value="TreeGrafter"/>
</dbReference>
<dbReference type="InterPro" id="IPR036265">
    <property type="entry name" value="HIT-like_sf"/>
</dbReference>
<feature type="domain" description="Cwf19-like protein C-terminal" evidence="3">
    <location>
        <begin position="322"/>
        <end position="409"/>
    </location>
</feature>
<comment type="caution">
    <text evidence="5">The sequence shown here is derived from an EMBL/GenBank/DDBJ whole genome shotgun (WGS) entry which is preliminary data.</text>
</comment>
<evidence type="ECO:0000259" key="4">
    <source>
        <dbReference type="Pfam" id="PF04677"/>
    </source>
</evidence>
<evidence type="ECO:0000313" key="5">
    <source>
        <dbReference type="EMBL" id="KAK6628725.1"/>
    </source>
</evidence>
<reference evidence="5 6" key="1">
    <citation type="submission" date="2023-10" db="EMBL/GenBank/DDBJ databases">
        <title>Genomes of two closely related lineages of the louse Polyplax serrata with different host specificities.</title>
        <authorList>
            <person name="Martinu J."/>
            <person name="Tarabai H."/>
            <person name="Stefka J."/>
            <person name="Hypsa V."/>
        </authorList>
    </citation>
    <scope>NUCLEOTIDE SEQUENCE [LARGE SCALE GENOMIC DNA]</scope>
    <source>
        <strain evidence="5">HR10_N</strain>
    </source>
</reference>
<dbReference type="InterPro" id="IPR006767">
    <property type="entry name" value="Cwf19-like_C_dom-2"/>
</dbReference>
<dbReference type="Pfam" id="PF04676">
    <property type="entry name" value="CwfJ_C_2"/>
    <property type="match status" value="1"/>
</dbReference>
<feature type="compositionally biased region" description="Basic and acidic residues" evidence="2">
    <location>
        <begin position="189"/>
        <end position="200"/>
    </location>
</feature>
<dbReference type="GO" id="GO:0000398">
    <property type="term" value="P:mRNA splicing, via spliceosome"/>
    <property type="evidence" value="ECO:0007669"/>
    <property type="project" value="TreeGrafter"/>
</dbReference>
<feature type="region of interest" description="Disordered" evidence="2">
    <location>
        <begin position="181"/>
        <end position="200"/>
    </location>
</feature>
<dbReference type="SUPFAM" id="SSF54197">
    <property type="entry name" value="HIT-like"/>
    <property type="match status" value="1"/>
</dbReference>
<dbReference type="AlphaFoldDB" id="A0AAN8NUU6"/>